<name>A0A9D4E323_DREPO</name>
<dbReference type="AlphaFoldDB" id="A0A9D4E323"/>
<accession>A0A9D4E323</accession>
<gene>
    <name evidence="1" type="ORF">DPMN_172828</name>
</gene>
<evidence type="ECO:0000313" key="1">
    <source>
        <dbReference type="EMBL" id="KAH3771506.1"/>
    </source>
</evidence>
<reference evidence="1" key="2">
    <citation type="submission" date="2020-11" db="EMBL/GenBank/DDBJ databases">
        <authorList>
            <person name="McCartney M.A."/>
            <person name="Auch B."/>
            <person name="Kono T."/>
            <person name="Mallez S."/>
            <person name="Becker A."/>
            <person name="Gohl D.M."/>
            <person name="Silverstein K.A.T."/>
            <person name="Koren S."/>
            <person name="Bechman K.B."/>
            <person name="Herman A."/>
            <person name="Abrahante J.E."/>
            <person name="Garbe J."/>
        </authorList>
    </citation>
    <scope>NUCLEOTIDE SEQUENCE</scope>
    <source>
        <strain evidence="1">Duluth1</strain>
        <tissue evidence="1">Whole animal</tissue>
    </source>
</reference>
<evidence type="ECO:0000313" key="2">
    <source>
        <dbReference type="Proteomes" id="UP000828390"/>
    </source>
</evidence>
<dbReference type="Proteomes" id="UP000828390">
    <property type="component" value="Unassembled WGS sequence"/>
</dbReference>
<organism evidence="1 2">
    <name type="scientific">Dreissena polymorpha</name>
    <name type="common">Zebra mussel</name>
    <name type="synonym">Mytilus polymorpha</name>
    <dbReference type="NCBI Taxonomy" id="45954"/>
    <lineage>
        <taxon>Eukaryota</taxon>
        <taxon>Metazoa</taxon>
        <taxon>Spiralia</taxon>
        <taxon>Lophotrochozoa</taxon>
        <taxon>Mollusca</taxon>
        <taxon>Bivalvia</taxon>
        <taxon>Autobranchia</taxon>
        <taxon>Heteroconchia</taxon>
        <taxon>Euheterodonta</taxon>
        <taxon>Imparidentia</taxon>
        <taxon>Neoheterodontei</taxon>
        <taxon>Myida</taxon>
        <taxon>Dreissenoidea</taxon>
        <taxon>Dreissenidae</taxon>
        <taxon>Dreissena</taxon>
    </lineage>
</organism>
<keyword evidence="2" id="KW-1185">Reference proteome</keyword>
<protein>
    <submittedName>
        <fullName evidence="1">Uncharacterized protein</fullName>
    </submittedName>
</protein>
<reference evidence="1" key="1">
    <citation type="journal article" date="2019" name="bioRxiv">
        <title>The Genome of the Zebra Mussel, Dreissena polymorpha: A Resource for Invasive Species Research.</title>
        <authorList>
            <person name="McCartney M.A."/>
            <person name="Auch B."/>
            <person name="Kono T."/>
            <person name="Mallez S."/>
            <person name="Zhang Y."/>
            <person name="Obille A."/>
            <person name="Becker A."/>
            <person name="Abrahante J.E."/>
            <person name="Garbe J."/>
            <person name="Badalamenti J.P."/>
            <person name="Herman A."/>
            <person name="Mangelson H."/>
            <person name="Liachko I."/>
            <person name="Sullivan S."/>
            <person name="Sone E.D."/>
            <person name="Koren S."/>
            <person name="Silverstein K.A.T."/>
            <person name="Beckman K.B."/>
            <person name="Gohl D.M."/>
        </authorList>
    </citation>
    <scope>NUCLEOTIDE SEQUENCE</scope>
    <source>
        <strain evidence="1">Duluth1</strain>
        <tissue evidence="1">Whole animal</tissue>
    </source>
</reference>
<comment type="caution">
    <text evidence="1">The sequence shown here is derived from an EMBL/GenBank/DDBJ whole genome shotgun (WGS) entry which is preliminary data.</text>
</comment>
<sequence length="141" mass="16115">MGVALGIENEPTKHWFSGFLKRFPDVKMVHPKKREKARDSNKPKHIWNVDETGLSLDHNPPKILAKVGINPHCVTSGKSAATNIVFAGKENDFNQKKEEVEPKKQRATFVPPFGAVITEDKYYEKKKQMEETKENNKKQSK</sequence>
<proteinExistence type="predicted"/>
<dbReference type="EMBL" id="JAIWYP010000009">
    <property type="protein sequence ID" value="KAH3771506.1"/>
    <property type="molecule type" value="Genomic_DNA"/>
</dbReference>